<evidence type="ECO:0000313" key="3">
    <source>
        <dbReference type="Proteomes" id="UP001345013"/>
    </source>
</evidence>
<proteinExistence type="predicted"/>
<feature type="compositionally biased region" description="Acidic residues" evidence="1">
    <location>
        <begin position="10"/>
        <end position="19"/>
    </location>
</feature>
<keyword evidence="3" id="KW-1185">Reference proteome</keyword>
<gene>
    <name evidence="2" type="ORF">LTR24_009129</name>
</gene>
<feature type="region of interest" description="Disordered" evidence="1">
    <location>
        <begin position="131"/>
        <end position="187"/>
    </location>
</feature>
<feature type="compositionally biased region" description="Basic and acidic residues" evidence="1">
    <location>
        <begin position="38"/>
        <end position="71"/>
    </location>
</feature>
<evidence type="ECO:0000313" key="2">
    <source>
        <dbReference type="EMBL" id="KAK5079596.1"/>
    </source>
</evidence>
<feature type="region of interest" description="Disordered" evidence="1">
    <location>
        <begin position="1"/>
        <end position="71"/>
    </location>
</feature>
<dbReference type="EMBL" id="JAVRRG010000183">
    <property type="protein sequence ID" value="KAK5079596.1"/>
    <property type="molecule type" value="Genomic_DNA"/>
</dbReference>
<accession>A0ABR0JY44</accession>
<feature type="compositionally biased region" description="Polar residues" evidence="1">
    <location>
        <begin position="175"/>
        <end position="187"/>
    </location>
</feature>
<evidence type="ECO:0000256" key="1">
    <source>
        <dbReference type="SAM" id="MobiDB-lite"/>
    </source>
</evidence>
<sequence length="187" mass="21465">MTPAAVNDIMEPESEESDAPDAFSFPVGPPAAPSKQALDSKDALSAHLGELERLEDHNNKKHDQVKEKRARMDNKIQLKRAAQDTKVKAIMDARSRRDERIKQWRAREDFAFQRFRKEFDEEETRLRRRLKNLKRGLPIDDTAPPSRRVSVNSMPPPGPSYSTMPPPAKRHQTSYRRPSSPTEPNLE</sequence>
<organism evidence="2 3">
    <name type="scientific">Lithohypha guttulata</name>
    <dbReference type="NCBI Taxonomy" id="1690604"/>
    <lineage>
        <taxon>Eukaryota</taxon>
        <taxon>Fungi</taxon>
        <taxon>Dikarya</taxon>
        <taxon>Ascomycota</taxon>
        <taxon>Pezizomycotina</taxon>
        <taxon>Eurotiomycetes</taxon>
        <taxon>Chaetothyriomycetidae</taxon>
        <taxon>Chaetothyriales</taxon>
        <taxon>Trichomeriaceae</taxon>
        <taxon>Lithohypha</taxon>
    </lineage>
</organism>
<dbReference type="Proteomes" id="UP001345013">
    <property type="component" value="Unassembled WGS sequence"/>
</dbReference>
<name>A0ABR0JY44_9EURO</name>
<protein>
    <submittedName>
        <fullName evidence="2">Uncharacterized protein</fullName>
    </submittedName>
</protein>
<feature type="compositionally biased region" description="Pro residues" evidence="1">
    <location>
        <begin position="154"/>
        <end position="167"/>
    </location>
</feature>
<reference evidence="2 3" key="1">
    <citation type="submission" date="2023-08" db="EMBL/GenBank/DDBJ databases">
        <title>Black Yeasts Isolated from many extreme environments.</title>
        <authorList>
            <person name="Coleine C."/>
            <person name="Stajich J.E."/>
            <person name="Selbmann L."/>
        </authorList>
    </citation>
    <scope>NUCLEOTIDE SEQUENCE [LARGE SCALE GENOMIC DNA]</scope>
    <source>
        <strain evidence="2 3">CCFEE 5885</strain>
    </source>
</reference>
<comment type="caution">
    <text evidence="2">The sequence shown here is derived from an EMBL/GenBank/DDBJ whole genome shotgun (WGS) entry which is preliminary data.</text>
</comment>